<gene>
    <name evidence="1" type="ORF">FBUS_10861</name>
</gene>
<dbReference type="OrthoDB" id="6232783at2759"/>
<evidence type="ECO:0000313" key="1">
    <source>
        <dbReference type="EMBL" id="KAA0184167.1"/>
    </source>
</evidence>
<organism evidence="1 2">
    <name type="scientific">Fasciolopsis buskii</name>
    <dbReference type="NCBI Taxonomy" id="27845"/>
    <lineage>
        <taxon>Eukaryota</taxon>
        <taxon>Metazoa</taxon>
        <taxon>Spiralia</taxon>
        <taxon>Lophotrochozoa</taxon>
        <taxon>Platyhelminthes</taxon>
        <taxon>Trematoda</taxon>
        <taxon>Digenea</taxon>
        <taxon>Plagiorchiida</taxon>
        <taxon>Echinostomata</taxon>
        <taxon>Echinostomatoidea</taxon>
        <taxon>Fasciolidae</taxon>
        <taxon>Fasciolopsis</taxon>
    </lineage>
</organism>
<dbReference type="EMBL" id="LUCM01011295">
    <property type="protein sequence ID" value="KAA0184167.1"/>
    <property type="molecule type" value="Genomic_DNA"/>
</dbReference>
<dbReference type="AlphaFoldDB" id="A0A8E0RJ84"/>
<keyword evidence="2" id="KW-1185">Reference proteome</keyword>
<reference evidence="1" key="1">
    <citation type="submission" date="2019-05" db="EMBL/GenBank/DDBJ databases">
        <title>Annotation for the trematode Fasciolopsis buski.</title>
        <authorList>
            <person name="Choi Y.-J."/>
        </authorList>
    </citation>
    <scope>NUCLEOTIDE SEQUENCE</scope>
    <source>
        <strain evidence="1">HT</strain>
        <tissue evidence="1">Whole worm</tissue>
    </source>
</reference>
<protein>
    <submittedName>
        <fullName evidence="1">Uncharacterized protein</fullName>
    </submittedName>
</protein>
<sequence length="246" mass="27656">MFISHGFLSTLSYRTYFVPCPDWELNGQCVLKRGLTHYVQLTSVFSLPFYPPFLPQSSKYDSNANNAGTEIDSLIEAAKARAQRREIAKVEREAIEDESLLRAGKRTETYAALQAPWHTDFNDNDDMNLVNGGVKKLSSKVTELKQKTTNQADFPEYSTQELKESKLPPRKAEYKESVPWYPGSNGINITDDQQSHYKRSSDVIGEGLVDTLGGTRRRQKTFKEKVAAVAPVAASSLRSTPYAQHN</sequence>
<accession>A0A8E0RJ84</accession>
<comment type="caution">
    <text evidence="1">The sequence shown here is derived from an EMBL/GenBank/DDBJ whole genome shotgun (WGS) entry which is preliminary data.</text>
</comment>
<proteinExistence type="predicted"/>
<evidence type="ECO:0000313" key="2">
    <source>
        <dbReference type="Proteomes" id="UP000728185"/>
    </source>
</evidence>
<dbReference type="Proteomes" id="UP000728185">
    <property type="component" value="Unassembled WGS sequence"/>
</dbReference>
<name>A0A8E0RJ84_9TREM</name>